<sequence>MDYRKQNPQNHLTDFRKDSYETNEGAIEMLQRVDHHLLPSNDRSRLALNHHVLCASKVQPSGCKGTRLIEVIHDTSNFLRLELMKRNIKNRSAKPSIQ</sequence>
<gene>
    <name evidence="1" type="ORF">LTRI10_LOCUS7275</name>
</gene>
<dbReference type="EMBL" id="OZ034814">
    <property type="protein sequence ID" value="CAL1359808.1"/>
    <property type="molecule type" value="Genomic_DNA"/>
</dbReference>
<dbReference type="AlphaFoldDB" id="A0AAV2CTS9"/>
<dbReference type="Proteomes" id="UP001497516">
    <property type="component" value="Chromosome 10"/>
</dbReference>
<keyword evidence="2" id="KW-1185">Reference proteome</keyword>
<protein>
    <submittedName>
        <fullName evidence="1">Uncharacterized protein</fullName>
    </submittedName>
</protein>
<evidence type="ECO:0000313" key="2">
    <source>
        <dbReference type="Proteomes" id="UP001497516"/>
    </source>
</evidence>
<name>A0AAV2CTS9_9ROSI</name>
<reference evidence="1 2" key="1">
    <citation type="submission" date="2024-04" db="EMBL/GenBank/DDBJ databases">
        <authorList>
            <person name="Fracassetti M."/>
        </authorList>
    </citation>
    <scope>NUCLEOTIDE SEQUENCE [LARGE SCALE GENOMIC DNA]</scope>
</reference>
<organism evidence="1 2">
    <name type="scientific">Linum trigynum</name>
    <dbReference type="NCBI Taxonomy" id="586398"/>
    <lineage>
        <taxon>Eukaryota</taxon>
        <taxon>Viridiplantae</taxon>
        <taxon>Streptophyta</taxon>
        <taxon>Embryophyta</taxon>
        <taxon>Tracheophyta</taxon>
        <taxon>Spermatophyta</taxon>
        <taxon>Magnoliopsida</taxon>
        <taxon>eudicotyledons</taxon>
        <taxon>Gunneridae</taxon>
        <taxon>Pentapetalae</taxon>
        <taxon>rosids</taxon>
        <taxon>fabids</taxon>
        <taxon>Malpighiales</taxon>
        <taxon>Linaceae</taxon>
        <taxon>Linum</taxon>
    </lineage>
</organism>
<evidence type="ECO:0000313" key="1">
    <source>
        <dbReference type="EMBL" id="CAL1359808.1"/>
    </source>
</evidence>
<proteinExistence type="predicted"/>
<accession>A0AAV2CTS9</accession>